<dbReference type="EMBL" id="JBHLTM010000036">
    <property type="protein sequence ID" value="MFC0684972.1"/>
    <property type="molecule type" value="Genomic_DNA"/>
</dbReference>
<protein>
    <submittedName>
        <fullName evidence="3">Glycosyltransferase family 4 protein</fullName>
    </submittedName>
</protein>
<evidence type="ECO:0000259" key="2">
    <source>
        <dbReference type="Pfam" id="PF00534"/>
    </source>
</evidence>
<name>A0ABV6S8A9_9SPHN</name>
<dbReference type="Proteomes" id="UP001589858">
    <property type="component" value="Unassembled WGS sequence"/>
</dbReference>
<evidence type="ECO:0000256" key="1">
    <source>
        <dbReference type="ARBA" id="ARBA00022679"/>
    </source>
</evidence>
<organism evidence="3 4">
    <name type="scientific">Novosphingobium clariflavum</name>
    <dbReference type="NCBI Taxonomy" id="2029884"/>
    <lineage>
        <taxon>Bacteria</taxon>
        <taxon>Pseudomonadati</taxon>
        <taxon>Pseudomonadota</taxon>
        <taxon>Alphaproteobacteria</taxon>
        <taxon>Sphingomonadales</taxon>
        <taxon>Sphingomonadaceae</taxon>
        <taxon>Novosphingobium</taxon>
    </lineage>
</organism>
<comment type="caution">
    <text evidence="3">The sequence shown here is derived from an EMBL/GenBank/DDBJ whole genome shotgun (WGS) entry which is preliminary data.</text>
</comment>
<dbReference type="PANTHER" id="PTHR46401">
    <property type="entry name" value="GLYCOSYLTRANSFERASE WBBK-RELATED"/>
    <property type="match status" value="1"/>
</dbReference>
<dbReference type="RefSeq" id="WP_267221323.1">
    <property type="nucleotide sequence ID" value="NZ_JAPCWC010000010.1"/>
</dbReference>
<reference evidence="3 4" key="1">
    <citation type="submission" date="2024-09" db="EMBL/GenBank/DDBJ databases">
        <authorList>
            <person name="Sun Q."/>
            <person name="Mori K."/>
        </authorList>
    </citation>
    <scope>NUCLEOTIDE SEQUENCE [LARGE SCALE GENOMIC DNA]</scope>
    <source>
        <strain evidence="3 4">CICC 11035S</strain>
    </source>
</reference>
<dbReference type="Pfam" id="PF00534">
    <property type="entry name" value="Glycos_transf_1"/>
    <property type="match status" value="1"/>
</dbReference>
<keyword evidence="1" id="KW-0808">Transferase</keyword>
<dbReference type="PANTHER" id="PTHR46401:SF2">
    <property type="entry name" value="GLYCOSYLTRANSFERASE WBBK-RELATED"/>
    <property type="match status" value="1"/>
</dbReference>
<sequence>MTTICIDCRYIGARPSGIGEVVQGLVDWAPMLAPDLRFLLLRSAGRSTPLSTARNVAEVIVPHAANGPATMWWLRHVVDLKGVDLFHAPANIMPAGLPVPCVVTVHDVMWLTHPSWCRSGVRGLIDRAFYRHGIRRALRDAAALATVSAASAGAIAALAPSAAARTSVTLSGVSPRFAPVGGMEGRLAALGLAAGRRHVLTVGQYAPYKNHDGALRAFAQAFAGRGDVDLVLVQRMGRGASALLALAEQLGIGGRVQVLAGVAFEDLLALYSSAAALLHPSFCEGFGNPLAEAMACGCPVVTSDVSAMPEVTAGAALLASPYDPGAIAAQLRRVVDDAGLAEVMRQRGLARAGELSWRRFAEANLAVYRRVLGAGA</sequence>
<dbReference type="Gene3D" id="3.40.50.2000">
    <property type="entry name" value="Glycogen Phosphorylase B"/>
    <property type="match status" value="1"/>
</dbReference>
<dbReference type="CDD" id="cd03809">
    <property type="entry name" value="GT4_MtfB-like"/>
    <property type="match status" value="1"/>
</dbReference>
<evidence type="ECO:0000313" key="3">
    <source>
        <dbReference type="EMBL" id="MFC0684972.1"/>
    </source>
</evidence>
<feature type="domain" description="Glycosyl transferase family 1" evidence="2">
    <location>
        <begin position="192"/>
        <end position="348"/>
    </location>
</feature>
<accession>A0ABV6S8A9</accession>
<evidence type="ECO:0000313" key="4">
    <source>
        <dbReference type="Proteomes" id="UP001589858"/>
    </source>
</evidence>
<dbReference type="SUPFAM" id="SSF53756">
    <property type="entry name" value="UDP-Glycosyltransferase/glycogen phosphorylase"/>
    <property type="match status" value="1"/>
</dbReference>
<dbReference type="InterPro" id="IPR001296">
    <property type="entry name" value="Glyco_trans_1"/>
</dbReference>
<gene>
    <name evidence="3" type="ORF">ACFFF8_10230</name>
</gene>
<proteinExistence type="predicted"/>
<keyword evidence="4" id="KW-1185">Reference proteome</keyword>